<dbReference type="PROSITE" id="PS50983">
    <property type="entry name" value="FE_B12_PBP"/>
    <property type="match status" value="1"/>
</dbReference>
<dbReference type="PANTHER" id="PTHR43280">
    <property type="entry name" value="ARAC-FAMILY TRANSCRIPTIONAL REGULATOR"/>
    <property type="match status" value="1"/>
</dbReference>
<feature type="domain" description="HTH araC/xylS-type" evidence="4">
    <location>
        <begin position="177"/>
        <end position="275"/>
    </location>
</feature>
<organism evidence="6 7">
    <name type="scientific">Paenibacillus terrae</name>
    <dbReference type="NCBI Taxonomy" id="159743"/>
    <lineage>
        <taxon>Bacteria</taxon>
        <taxon>Bacillati</taxon>
        <taxon>Bacillota</taxon>
        <taxon>Bacilli</taxon>
        <taxon>Bacillales</taxon>
        <taxon>Paenibacillaceae</taxon>
        <taxon>Paenibacillus</taxon>
    </lineage>
</organism>
<protein>
    <submittedName>
        <fullName evidence="6">AraC family transcriptional regulator</fullName>
    </submittedName>
</protein>
<keyword evidence="7" id="KW-1185">Reference proteome</keyword>
<feature type="domain" description="Fe/B12 periplasmic-binding" evidence="5">
    <location>
        <begin position="279"/>
        <end position="551"/>
    </location>
</feature>
<name>A0A0D7WZL3_9BACL</name>
<evidence type="ECO:0000259" key="5">
    <source>
        <dbReference type="PROSITE" id="PS50983"/>
    </source>
</evidence>
<comment type="caution">
    <text evidence="6">The sequence shown here is derived from an EMBL/GenBank/DDBJ whole genome shotgun (WGS) entry which is preliminary data.</text>
</comment>
<keyword evidence="2" id="KW-0238">DNA-binding</keyword>
<dbReference type="Gene3D" id="1.10.10.60">
    <property type="entry name" value="Homeodomain-like"/>
    <property type="match status" value="2"/>
</dbReference>
<dbReference type="PROSITE" id="PS00041">
    <property type="entry name" value="HTH_ARAC_FAMILY_1"/>
    <property type="match status" value="1"/>
</dbReference>
<sequence>MDNVFSEWAESHFPLYTADSIHSLYSTSNFPMYKIHESVTVLIAIASGKGILRINDQMYELMEGSIILLPAHSHAALITNLQQPLHAYKLLIRTREQANPLPTGVMMRKSEVASNANIQFFPYEPAIVAHVEELYIHRLPASEARHVQNQIIFHQIILLLLKQQEAKYAASEQPSMEHSITYLENNYSEKITREQLASIAGVSRSHYSIQFKQFTGFSPNEYLSRLRVHRAKELLISGSGTLREIAMKVGYKDEFYLSRRFKQHTGASPSSYNRGSSQRVAVLLIPYASHLLLLGLEPAVTISESSEYVKTNGLEPPQTMKFISTNCSAEQVNSVLLDTNIELIIAAKQHLHQYGLNPEHLRVVAPIVEISWMEMGWKEHLRRIAHAVQRSDRAEQWLAVFEKEEQAARSLVQQCGVANEIITILVIKPDKLLVYGARNVGYIIYQSLGLRPPELIGQEMKKLGDQFHSIPIEISQLAAYAGSQLLVAVFPDEKGSTAHSEMIFKSSYWNSLPAVQRNNVRLLDLDEWLPYNPVSIRLQLQRAVALFTSNQ</sequence>
<dbReference type="GO" id="GO:0043565">
    <property type="term" value="F:sequence-specific DNA binding"/>
    <property type="evidence" value="ECO:0007669"/>
    <property type="project" value="InterPro"/>
</dbReference>
<dbReference type="PATRIC" id="fig|159743.3.peg.3548"/>
<dbReference type="Pfam" id="PF01497">
    <property type="entry name" value="Peripla_BP_2"/>
    <property type="match status" value="1"/>
</dbReference>
<dbReference type="SMART" id="SM00342">
    <property type="entry name" value="HTH_ARAC"/>
    <property type="match status" value="1"/>
</dbReference>
<dbReference type="GO" id="GO:0003700">
    <property type="term" value="F:DNA-binding transcription factor activity"/>
    <property type="evidence" value="ECO:0007669"/>
    <property type="project" value="InterPro"/>
</dbReference>
<dbReference type="OrthoDB" id="2660924at2"/>
<dbReference type="PROSITE" id="PS01124">
    <property type="entry name" value="HTH_ARAC_FAMILY_2"/>
    <property type="match status" value="1"/>
</dbReference>
<dbReference type="AlphaFoldDB" id="A0A0D7WZL3"/>
<evidence type="ECO:0000313" key="6">
    <source>
        <dbReference type="EMBL" id="KJD44605.1"/>
    </source>
</evidence>
<dbReference type="InterPro" id="IPR009057">
    <property type="entry name" value="Homeodomain-like_sf"/>
</dbReference>
<dbReference type="SUPFAM" id="SSF53807">
    <property type="entry name" value="Helical backbone' metal receptor"/>
    <property type="match status" value="1"/>
</dbReference>
<dbReference type="InterPro" id="IPR018062">
    <property type="entry name" value="HTH_AraC-typ_CS"/>
</dbReference>
<evidence type="ECO:0000259" key="4">
    <source>
        <dbReference type="PROSITE" id="PS01124"/>
    </source>
</evidence>
<evidence type="ECO:0000256" key="2">
    <source>
        <dbReference type="ARBA" id="ARBA00023125"/>
    </source>
</evidence>
<dbReference type="InterPro" id="IPR002491">
    <property type="entry name" value="ABC_transptr_periplasmic_BD"/>
</dbReference>
<dbReference type="SUPFAM" id="SSF46689">
    <property type="entry name" value="Homeodomain-like"/>
    <property type="match status" value="2"/>
</dbReference>
<dbReference type="Pfam" id="PF12833">
    <property type="entry name" value="HTH_18"/>
    <property type="match status" value="1"/>
</dbReference>
<proteinExistence type="predicted"/>
<dbReference type="PANTHER" id="PTHR43280:SF2">
    <property type="entry name" value="HTH-TYPE TRANSCRIPTIONAL REGULATOR EXSA"/>
    <property type="match status" value="1"/>
</dbReference>
<dbReference type="Gene3D" id="3.40.50.1980">
    <property type="entry name" value="Nitrogenase molybdenum iron protein domain"/>
    <property type="match status" value="1"/>
</dbReference>
<dbReference type="SUPFAM" id="SSF51215">
    <property type="entry name" value="Regulatory protein AraC"/>
    <property type="match status" value="1"/>
</dbReference>
<keyword evidence="3" id="KW-0804">Transcription</keyword>
<evidence type="ECO:0000313" key="7">
    <source>
        <dbReference type="Proteomes" id="UP000032534"/>
    </source>
</evidence>
<accession>A0A0D7WZL3</accession>
<gene>
    <name evidence="6" type="ORF">QD47_15955</name>
</gene>
<dbReference type="InterPro" id="IPR018060">
    <property type="entry name" value="HTH_AraC"/>
</dbReference>
<reference evidence="6 7" key="1">
    <citation type="submission" date="2014-11" db="EMBL/GenBank/DDBJ databases">
        <title>Draft Genome Sequences of Paenibacillus polymyxa NRRL B-30509 and Paenibacillus terrae NRRL B-30644, Strains from a Poultry Environment that Produce Tridecaptin A and Paenicidins.</title>
        <authorList>
            <person name="van Belkum M.J."/>
            <person name="Lohans C.T."/>
            <person name="Vederas J.C."/>
        </authorList>
    </citation>
    <scope>NUCLEOTIDE SEQUENCE [LARGE SCALE GENOMIC DNA]</scope>
    <source>
        <strain evidence="6 7">NRRL B-30644</strain>
    </source>
</reference>
<keyword evidence="1" id="KW-0805">Transcription regulation</keyword>
<evidence type="ECO:0000256" key="3">
    <source>
        <dbReference type="ARBA" id="ARBA00023163"/>
    </source>
</evidence>
<evidence type="ECO:0000256" key="1">
    <source>
        <dbReference type="ARBA" id="ARBA00023015"/>
    </source>
</evidence>
<dbReference type="Proteomes" id="UP000032534">
    <property type="component" value="Unassembled WGS sequence"/>
</dbReference>
<dbReference type="RefSeq" id="WP_044647077.1">
    <property type="nucleotide sequence ID" value="NZ_JTHP01000032.1"/>
</dbReference>
<dbReference type="InterPro" id="IPR037923">
    <property type="entry name" value="HTH-like"/>
</dbReference>
<dbReference type="EMBL" id="JTHP01000032">
    <property type="protein sequence ID" value="KJD44605.1"/>
    <property type="molecule type" value="Genomic_DNA"/>
</dbReference>